<evidence type="ECO:0000313" key="12">
    <source>
        <dbReference type="Proteomes" id="UP000245768"/>
    </source>
</evidence>
<evidence type="ECO:0000256" key="9">
    <source>
        <dbReference type="ARBA" id="ARBA00047671"/>
    </source>
</evidence>
<dbReference type="RefSeq" id="XP_025379905.1">
    <property type="nucleotide sequence ID" value="XM_025519417.1"/>
</dbReference>
<gene>
    <name evidence="11" type="ORF">FA10DRAFT_246594</name>
</gene>
<dbReference type="EC" id="6.1.1.15" evidence="2"/>
<comment type="similarity">
    <text evidence="1">Belongs to the class-II aminoacyl-tRNA synthetase family.</text>
</comment>
<dbReference type="STRING" id="215250.A0A316YTH2"/>
<dbReference type="PANTHER" id="PTHR42753">
    <property type="entry name" value="MITOCHONDRIAL RIBOSOME PROTEIN L39/PROLYL-TRNA LIGASE FAMILY MEMBER"/>
    <property type="match status" value="1"/>
</dbReference>
<feature type="domain" description="Aminoacyl-transfer RNA synthetases class-II family profile" evidence="10">
    <location>
        <begin position="68"/>
        <end position="515"/>
    </location>
</feature>
<dbReference type="EMBL" id="KZ819634">
    <property type="protein sequence ID" value="PWN92707.1"/>
    <property type="molecule type" value="Genomic_DNA"/>
</dbReference>
<evidence type="ECO:0000259" key="10">
    <source>
        <dbReference type="PROSITE" id="PS50862"/>
    </source>
</evidence>
<dbReference type="GO" id="GO:0004827">
    <property type="term" value="F:proline-tRNA ligase activity"/>
    <property type="evidence" value="ECO:0007669"/>
    <property type="project" value="UniProtKB-EC"/>
</dbReference>
<dbReference type="PRINTS" id="PR01046">
    <property type="entry name" value="TRNASYNTHPRO"/>
</dbReference>
<dbReference type="FunCoup" id="A0A316YTH2">
    <property type="interactions" value="253"/>
</dbReference>
<dbReference type="AlphaFoldDB" id="A0A316YTH2"/>
<keyword evidence="6" id="KW-0648">Protein biosynthesis</keyword>
<dbReference type="InParanoid" id="A0A316YTH2"/>
<dbReference type="OrthoDB" id="10267474at2759"/>
<dbReference type="InterPro" id="IPR045864">
    <property type="entry name" value="aa-tRNA-synth_II/BPL/LPL"/>
</dbReference>
<dbReference type="GeneID" id="37041333"/>
<sequence length="655" mass="71477">MLSATKRSARTCIRVAGQRRSVATKVHEGGGPTLLSRRFVPTSKADSLSGQAQELESLKLLLRGGYIRQSSSGIFTLLPNGLRLARKVEAIVAEEMERIGASQLEMPMLLSSSLWHKSGRFETMGSELYKLTDRRGSQFVLAPTFEEEVTNMVGDEVHSWRQLPVRLYQVTRKHRDEPRPRNGLLRTREFVMKDLYTFDASLDEARETYELVRGAYGRIMTRLFGEQGSGWRVAQADTGAMGGQQSHEYHVEDDAGEDTLLSCGSCSYTANSELAASLPSRKGAPLETDDVQVDLFGSTDRLAHGCTLVAFVSPRKRRANAVKLARHLPAGEGPVGTLRQGGAEVEWDWKDRPEGPMVRFDKLRVIVDYECAGVEMQELDEAVLAAVERYASDPTLSGPSSGPQLSDYFPSQLPVDNEFTPLPLELQDLREAEAGDECAACRSGKLRSSKAIEVGHTFLLGTKYSESLDVGFVPKSEAPSGRKPFEMGCYGIGITRIIGVLAQRARTATSLLAWPHAVAPFSALILSTAGGEPEGKAAASATLLSILNSRGGPSRLFSDLAASSDESLGQGTKDFLGPDVRIDAKDIAFDDRAGMSVGVRLAEADLVGYPLVLILGNHFDRDANVEARLRLFSPDGQARVEKRLIPFREITSIVN</sequence>
<evidence type="ECO:0000256" key="8">
    <source>
        <dbReference type="ARBA" id="ARBA00029731"/>
    </source>
</evidence>
<dbReference type="SUPFAM" id="SSF55681">
    <property type="entry name" value="Class II aaRS and biotin synthetases"/>
    <property type="match status" value="1"/>
</dbReference>
<dbReference type="GO" id="GO:0006433">
    <property type="term" value="P:prolyl-tRNA aminoacylation"/>
    <property type="evidence" value="ECO:0007669"/>
    <property type="project" value="InterPro"/>
</dbReference>
<dbReference type="InterPro" id="IPR036621">
    <property type="entry name" value="Anticodon-bd_dom_sf"/>
</dbReference>
<dbReference type="SUPFAM" id="SSF52954">
    <property type="entry name" value="Class II aaRS ABD-related"/>
    <property type="match status" value="1"/>
</dbReference>
<proteinExistence type="inferred from homology"/>
<dbReference type="Pfam" id="PF00587">
    <property type="entry name" value="tRNA-synt_2b"/>
    <property type="match status" value="1"/>
</dbReference>
<evidence type="ECO:0000256" key="3">
    <source>
        <dbReference type="ARBA" id="ARBA00022598"/>
    </source>
</evidence>
<keyword evidence="5" id="KW-0067">ATP-binding</keyword>
<name>A0A316YTH2_9BASI</name>
<evidence type="ECO:0000313" key="11">
    <source>
        <dbReference type="EMBL" id="PWN92707.1"/>
    </source>
</evidence>
<keyword evidence="12" id="KW-1185">Reference proteome</keyword>
<dbReference type="GO" id="GO:0005739">
    <property type="term" value="C:mitochondrion"/>
    <property type="evidence" value="ECO:0007669"/>
    <property type="project" value="TreeGrafter"/>
</dbReference>
<dbReference type="InterPro" id="IPR002314">
    <property type="entry name" value="aa-tRNA-synt_IIb"/>
</dbReference>
<dbReference type="Gene3D" id="3.40.50.800">
    <property type="entry name" value="Anticodon-binding domain"/>
    <property type="match status" value="1"/>
</dbReference>
<dbReference type="GO" id="GO:0005524">
    <property type="term" value="F:ATP binding"/>
    <property type="evidence" value="ECO:0007669"/>
    <property type="project" value="UniProtKB-KW"/>
</dbReference>
<dbReference type="InterPro" id="IPR050062">
    <property type="entry name" value="Pro-tRNA_synthetase"/>
</dbReference>
<dbReference type="Proteomes" id="UP000245768">
    <property type="component" value="Unassembled WGS sequence"/>
</dbReference>
<keyword evidence="4" id="KW-0547">Nucleotide-binding</keyword>
<dbReference type="PANTHER" id="PTHR42753:SF2">
    <property type="entry name" value="PROLINE--TRNA LIGASE"/>
    <property type="match status" value="1"/>
</dbReference>
<comment type="catalytic activity">
    <reaction evidence="9">
        <text>tRNA(Pro) + L-proline + ATP = L-prolyl-tRNA(Pro) + AMP + diphosphate</text>
        <dbReference type="Rhea" id="RHEA:14305"/>
        <dbReference type="Rhea" id="RHEA-COMP:9700"/>
        <dbReference type="Rhea" id="RHEA-COMP:9702"/>
        <dbReference type="ChEBI" id="CHEBI:30616"/>
        <dbReference type="ChEBI" id="CHEBI:33019"/>
        <dbReference type="ChEBI" id="CHEBI:60039"/>
        <dbReference type="ChEBI" id="CHEBI:78442"/>
        <dbReference type="ChEBI" id="CHEBI:78532"/>
        <dbReference type="ChEBI" id="CHEBI:456215"/>
        <dbReference type="EC" id="6.1.1.15"/>
    </reaction>
</comment>
<evidence type="ECO:0000256" key="1">
    <source>
        <dbReference type="ARBA" id="ARBA00008226"/>
    </source>
</evidence>
<keyword evidence="3" id="KW-0436">Ligase</keyword>
<dbReference type="Gene3D" id="3.30.930.10">
    <property type="entry name" value="Bira Bifunctional Protein, Domain 2"/>
    <property type="match status" value="2"/>
</dbReference>
<reference evidence="11 12" key="1">
    <citation type="journal article" date="2018" name="Mol. Biol. Evol.">
        <title>Broad Genomic Sampling Reveals a Smut Pathogenic Ancestry of the Fungal Clade Ustilaginomycotina.</title>
        <authorList>
            <person name="Kijpornyongpan T."/>
            <person name="Mondo S.J."/>
            <person name="Barry K."/>
            <person name="Sandor L."/>
            <person name="Lee J."/>
            <person name="Lipzen A."/>
            <person name="Pangilinan J."/>
            <person name="LaButti K."/>
            <person name="Hainaut M."/>
            <person name="Henrissat B."/>
            <person name="Grigoriev I.V."/>
            <person name="Spatafora J.W."/>
            <person name="Aime M.C."/>
        </authorList>
    </citation>
    <scope>NUCLEOTIDE SEQUENCE [LARGE SCALE GENOMIC DNA]</scope>
    <source>
        <strain evidence="11 12">MCA 4198</strain>
    </source>
</reference>
<evidence type="ECO:0000256" key="5">
    <source>
        <dbReference type="ARBA" id="ARBA00022840"/>
    </source>
</evidence>
<organism evidence="11 12">
    <name type="scientific">Acaromyces ingoldii</name>
    <dbReference type="NCBI Taxonomy" id="215250"/>
    <lineage>
        <taxon>Eukaryota</taxon>
        <taxon>Fungi</taxon>
        <taxon>Dikarya</taxon>
        <taxon>Basidiomycota</taxon>
        <taxon>Ustilaginomycotina</taxon>
        <taxon>Exobasidiomycetes</taxon>
        <taxon>Exobasidiales</taxon>
        <taxon>Cryptobasidiaceae</taxon>
        <taxon>Acaromyces</taxon>
    </lineage>
</organism>
<dbReference type="PROSITE" id="PS50862">
    <property type="entry name" value="AA_TRNA_LIGASE_II"/>
    <property type="match status" value="1"/>
</dbReference>
<evidence type="ECO:0000256" key="6">
    <source>
        <dbReference type="ARBA" id="ARBA00022917"/>
    </source>
</evidence>
<protein>
    <recommendedName>
        <fullName evidence="2">proline--tRNA ligase</fullName>
        <ecNumber evidence="2">6.1.1.15</ecNumber>
    </recommendedName>
    <alternativeName>
        <fullName evidence="8">Prolyl-tRNA synthetase</fullName>
    </alternativeName>
</protein>
<evidence type="ECO:0000256" key="2">
    <source>
        <dbReference type="ARBA" id="ARBA00012831"/>
    </source>
</evidence>
<dbReference type="InterPro" id="IPR002316">
    <property type="entry name" value="Pro-tRNA-ligase_IIa"/>
</dbReference>
<accession>A0A316YTH2</accession>
<evidence type="ECO:0000256" key="4">
    <source>
        <dbReference type="ARBA" id="ARBA00022741"/>
    </source>
</evidence>
<keyword evidence="7" id="KW-0030">Aminoacyl-tRNA synthetase</keyword>
<evidence type="ECO:0000256" key="7">
    <source>
        <dbReference type="ARBA" id="ARBA00023146"/>
    </source>
</evidence>
<dbReference type="InterPro" id="IPR006195">
    <property type="entry name" value="aa-tRNA-synth_II"/>
</dbReference>